<evidence type="ECO:0000313" key="1">
    <source>
        <dbReference type="EMBL" id="TQS46049.1"/>
    </source>
</evidence>
<proteinExistence type="predicted"/>
<dbReference type="RefSeq" id="WP_142703456.1">
    <property type="nucleotide sequence ID" value="NZ_VIRS01000003.1"/>
</dbReference>
<comment type="caution">
    <text evidence="1">The sequence shown here is derived from an EMBL/GenBank/DDBJ whole genome shotgun (WGS) entry which is preliminary data.</text>
</comment>
<dbReference type="EMBL" id="VIRS01000003">
    <property type="protein sequence ID" value="TQS46049.1"/>
    <property type="molecule type" value="Genomic_DNA"/>
</dbReference>
<dbReference type="AlphaFoldDB" id="A0A545AXI8"/>
<name>A0A545AXI8_9ACTN</name>
<dbReference type="InParanoid" id="A0A545AXI8"/>
<gene>
    <name evidence="1" type="ORF">FL583_06055</name>
</gene>
<dbReference type="OrthoDB" id="236897at2"/>
<dbReference type="Proteomes" id="UP000317982">
    <property type="component" value="Unassembled WGS sequence"/>
</dbReference>
<sequence>MRDAELPLNGRVTQGVVRVGNTVRRPAGPWTDAVDALLLHLESVGFRGAPRALGRDEQSMAGLRPDRPPVVAAERLAALVDGYGLGTADRGLLVPMLARRTRAMVDLLLDGAERDIRPWAQIWTEDSPYWTATTDYLDEHTDVWARALL</sequence>
<reference evidence="1 2" key="1">
    <citation type="submission" date="2019-07" db="EMBL/GenBank/DDBJ databases">
        <title>Cryptosporangium phraense sp. nov., isolated from plant litter.</title>
        <authorList>
            <person name="Suriyachadkun C."/>
        </authorList>
    </citation>
    <scope>NUCLEOTIDE SEQUENCE [LARGE SCALE GENOMIC DNA]</scope>
    <source>
        <strain evidence="1 2">A-T 5661</strain>
    </source>
</reference>
<organism evidence="1 2">
    <name type="scientific">Cryptosporangium phraense</name>
    <dbReference type="NCBI Taxonomy" id="2593070"/>
    <lineage>
        <taxon>Bacteria</taxon>
        <taxon>Bacillati</taxon>
        <taxon>Actinomycetota</taxon>
        <taxon>Actinomycetes</taxon>
        <taxon>Cryptosporangiales</taxon>
        <taxon>Cryptosporangiaceae</taxon>
        <taxon>Cryptosporangium</taxon>
    </lineage>
</organism>
<protein>
    <submittedName>
        <fullName evidence="1">Uncharacterized protein</fullName>
    </submittedName>
</protein>
<keyword evidence="2" id="KW-1185">Reference proteome</keyword>
<accession>A0A545AXI8</accession>
<evidence type="ECO:0000313" key="2">
    <source>
        <dbReference type="Proteomes" id="UP000317982"/>
    </source>
</evidence>